<organism evidence="2 3">
    <name type="scientific">Devosia chinhatensis</name>
    <dbReference type="NCBI Taxonomy" id="429727"/>
    <lineage>
        <taxon>Bacteria</taxon>
        <taxon>Pseudomonadati</taxon>
        <taxon>Pseudomonadota</taxon>
        <taxon>Alphaproteobacteria</taxon>
        <taxon>Hyphomicrobiales</taxon>
        <taxon>Devosiaceae</taxon>
        <taxon>Devosia</taxon>
    </lineage>
</organism>
<accession>A0A0F5FKY7</accession>
<gene>
    <name evidence="2" type="ORF">VE26_02220</name>
</gene>
<evidence type="ECO:0000313" key="3">
    <source>
        <dbReference type="Proteomes" id="UP000033649"/>
    </source>
</evidence>
<dbReference type="SUPFAM" id="SSF53756">
    <property type="entry name" value="UDP-Glycosyltransferase/glycogen phosphorylase"/>
    <property type="match status" value="1"/>
</dbReference>
<comment type="caution">
    <text evidence="2">The sequence shown here is derived from an EMBL/GenBank/DDBJ whole genome shotgun (WGS) entry which is preliminary data.</text>
</comment>
<feature type="domain" description="Spore protein YkvP/CgeB glycosyl transferase-like" evidence="1">
    <location>
        <begin position="50"/>
        <end position="161"/>
    </location>
</feature>
<dbReference type="EMBL" id="JZEY01000054">
    <property type="protein sequence ID" value="KKB08887.1"/>
    <property type="molecule type" value="Genomic_DNA"/>
</dbReference>
<dbReference type="PATRIC" id="fig|429727.3.peg.464"/>
<dbReference type="InterPro" id="IPR055259">
    <property type="entry name" value="YkvP/CgeB_Glyco_trans-like"/>
</dbReference>
<reference evidence="2 3" key="1">
    <citation type="submission" date="2015-03" db="EMBL/GenBank/DDBJ databases">
        <authorList>
            <person name="Hassan Y."/>
            <person name="Lepp D."/>
            <person name="Li X.-Z."/>
            <person name="Zhou T."/>
        </authorList>
    </citation>
    <scope>NUCLEOTIDE SEQUENCE [LARGE SCALE GENOMIC DNA]</scope>
    <source>
        <strain evidence="2 3">IPL18</strain>
    </source>
</reference>
<sequence>MNLDLIQAKYPDEEAKIPVVLHIPTEPLVKGTEYLVAAVERLQKKGLQFKFELVRQLTQQQMYERISECDIYVDELRCGSHGVTAVETMAAGKPTITYIRPDLIDSYPPELPLVNANPDTIEKTLEELILDPQRRRSIGVASRKYVEKYHDADIVAAELLEMYNEIGRSQG</sequence>
<proteinExistence type="predicted"/>
<dbReference type="STRING" id="429727.VE26_02220"/>
<dbReference type="Pfam" id="PF13524">
    <property type="entry name" value="Glyco_trans_1_2"/>
    <property type="match status" value="1"/>
</dbReference>
<dbReference type="AlphaFoldDB" id="A0A0F5FKY7"/>
<evidence type="ECO:0000313" key="2">
    <source>
        <dbReference type="EMBL" id="KKB08887.1"/>
    </source>
</evidence>
<keyword evidence="3" id="KW-1185">Reference proteome</keyword>
<name>A0A0F5FKY7_9HYPH</name>
<evidence type="ECO:0000259" key="1">
    <source>
        <dbReference type="Pfam" id="PF13524"/>
    </source>
</evidence>
<dbReference type="Gene3D" id="3.40.50.2000">
    <property type="entry name" value="Glycogen Phosphorylase B"/>
    <property type="match status" value="1"/>
</dbReference>
<dbReference type="Proteomes" id="UP000033649">
    <property type="component" value="Unassembled WGS sequence"/>
</dbReference>
<protein>
    <recommendedName>
        <fullName evidence="1">Spore protein YkvP/CgeB glycosyl transferase-like domain-containing protein</fullName>
    </recommendedName>
</protein>